<dbReference type="SUPFAM" id="SSF51161">
    <property type="entry name" value="Trimeric LpxA-like enzymes"/>
    <property type="match status" value="1"/>
</dbReference>
<sequence length="219" mass="23172">MSENIVIFGSGAHSKVVIDIIEKSNQFSILGLIDHCWPRGSVVNGYKILGDDSSVEEIHHQIHGGIVAIADNFVRSKVVAKIMSVCPDFKFVSAIHPASVIGRDVKIGDGTVVMAGAVINSNSLIADHCIINTQSSVDHDGLIENFASLAPGVTLGGNVRIGEYSAISLGANVIHSRIIGKHSVIGAGSTVVSDIDSHVVAYGIPARTIRKREIGEKYL</sequence>
<gene>
    <name evidence="2" type="ORF">K9V48_02050</name>
</gene>
<dbReference type="InterPro" id="IPR011004">
    <property type="entry name" value="Trimer_LpxA-like_sf"/>
</dbReference>
<dbReference type="CDD" id="cd03360">
    <property type="entry name" value="LbH_AT_putative"/>
    <property type="match status" value="1"/>
</dbReference>
<dbReference type="InterPro" id="IPR001451">
    <property type="entry name" value="Hexapep"/>
</dbReference>
<organism evidence="2 3">
    <name type="scientific">Metabacillus rhizolycopersici</name>
    <dbReference type="NCBI Taxonomy" id="2875709"/>
    <lineage>
        <taxon>Bacteria</taxon>
        <taxon>Bacillati</taxon>
        <taxon>Bacillota</taxon>
        <taxon>Bacilli</taxon>
        <taxon>Bacillales</taxon>
        <taxon>Bacillaceae</taxon>
        <taxon>Metabacillus</taxon>
    </lineage>
</organism>
<reference evidence="2" key="1">
    <citation type="submission" date="2024-05" db="EMBL/GenBank/DDBJ databases">
        <title>Metabacillus sp. nov., isolated from the rhizosphere soil of tomato plants.</title>
        <authorList>
            <person name="Ma R."/>
        </authorList>
    </citation>
    <scope>NUCLEOTIDE SEQUENCE</scope>
    <source>
        <strain evidence="2">DBTR6</strain>
    </source>
</reference>
<dbReference type="InterPro" id="IPR041561">
    <property type="entry name" value="PglD_N"/>
</dbReference>
<evidence type="ECO:0000313" key="3">
    <source>
        <dbReference type="Proteomes" id="UP001165287"/>
    </source>
</evidence>
<dbReference type="InterPro" id="IPR020019">
    <property type="entry name" value="AcTrfase_PglD-like"/>
</dbReference>
<dbReference type="Gene3D" id="2.160.10.10">
    <property type="entry name" value="Hexapeptide repeat proteins"/>
    <property type="match status" value="1"/>
</dbReference>
<dbReference type="Gene3D" id="3.40.50.20">
    <property type="match status" value="1"/>
</dbReference>
<proteinExistence type="predicted"/>
<evidence type="ECO:0000313" key="2">
    <source>
        <dbReference type="EMBL" id="MBZ5749047.1"/>
    </source>
</evidence>
<evidence type="ECO:0000259" key="1">
    <source>
        <dbReference type="Pfam" id="PF17836"/>
    </source>
</evidence>
<accession>A0ABS7UL45</accession>
<dbReference type="InterPro" id="IPR050179">
    <property type="entry name" value="Trans_hexapeptide_repeat"/>
</dbReference>
<dbReference type="EMBL" id="JAIQUM010000003">
    <property type="protein sequence ID" value="MBZ5749047.1"/>
    <property type="molecule type" value="Genomic_DNA"/>
</dbReference>
<keyword evidence="3" id="KW-1185">Reference proteome</keyword>
<dbReference type="RefSeq" id="WP_224136472.1">
    <property type="nucleotide sequence ID" value="NZ_JAIQUM010000003.1"/>
</dbReference>
<dbReference type="Pfam" id="PF00132">
    <property type="entry name" value="Hexapep"/>
    <property type="match status" value="1"/>
</dbReference>
<dbReference type="Proteomes" id="UP001165287">
    <property type="component" value="Unassembled WGS sequence"/>
</dbReference>
<dbReference type="PANTHER" id="PTHR43300:SF7">
    <property type="entry name" value="UDP-N-ACETYLBACILLOSAMINE N-ACETYLTRANSFERASE"/>
    <property type="match status" value="1"/>
</dbReference>
<dbReference type="Pfam" id="PF17836">
    <property type="entry name" value="PglD_N"/>
    <property type="match status" value="1"/>
</dbReference>
<protein>
    <submittedName>
        <fullName evidence="2">Acetyltransferase</fullName>
    </submittedName>
</protein>
<feature type="domain" description="PglD N-terminal" evidence="1">
    <location>
        <begin position="4"/>
        <end position="82"/>
    </location>
</feature>
<dbReference type="NCBIfam" id="TIGR03570">
    <property type="entry name" value="NeuD_NnaD"/>
    <property type="match status" value="1"/>
</dbReference>
<dbReference type="PANTHER" id="PTHR43300">
    <property type="entry name" value="ACETYLTRANSFERASE"/>
    <property type="match status" value="1"/>
</dbReference>
<comment type="caution">
    <text evidence="2">The sequence shown here is derived from an EMBL/GenBank/DDBJ whole genome shotgun (WGS) entry which is preliminary data.</text>
</comment>
<name>A0ABS7UL45_9BACI</name>